<name>A0A6J4IWQ3_9ACTN</name>
<comment type="cofactor">
    <cofactor evidence="6">
        <name>[2Fe-2S] cluster</name>
        <dbReference type="ChEBI" id="CHEBI:190135"/>
    </cofactor>
</comment>
<dbReference type="PANTHER" id="PTHR10371">
    <property type="entry name" value="NADH DEHYDROGENASE UBIQUINONE FLAVOPROTEIN 2, MITOCHONDRIAL"/>
    <property type="match status" value="1"/>
</dbReference>
<evidence type="ECO:0000256" key="1">
    <source>
        <dbReference type="ARBA" id="ARBA00010643"/>
    </source>
</evidence>
<evidence type="ECO:0000256" key="7">
    <source>
        <dbReference type="SAM" id="MobiDB-lite"/>
    </source>
</evidence>
<evidence type="ECO:0000256" key="3">
    <source>
        <dbReference type="ARBA" id="ARBA00022723"/>
    </source>
</evidence>
<dbReference type="GO" id="GO:0051537">
    <property type="term" value="F:2 iron, 2 sulfur cluster binding"/>
    <property type="evidence" value="ECO:0007669"/>
    <property type="project" value="UniProtKB-KW"/>
</dbReference>
<evidence type="ECO:0000313" key="8">
    <source>
        <dbReference type="EMBL" id="CAA9262406.1"/>
    </source>
</evidence>
<reference evidence="8" key="1">
    <citation type="submission" date="2020-02" db="EMBL/GenBank/DDBJ databases">
        <authorList>
            <person name="Meier V. D."/>
        </authorList>
    </citation>
    <scope>NUCLEOTIDE SEQUENCE</scope>
    <source>
        <strain evidence="8">AVDCRST_MAG76</strain>
    </source>
</reference>
<feature type="region of interest" description="Disordered" evidence="7">
    <location>
        <begin position="204"/>
        <end position="293"/>
    </location>
</feature>
<accession>A0A6J4IWQ3</accession>
<keyword evidence="5" id="KW-0411">Iron-sulfur</keyword>
<keyword evidence="8" id="KW-0830">Ubiquinone</keyword>
<dbReference type="InterPro" id="IPR041921">
    <property type="entry name" value="NuoE_N"/>
</dbReference>
<protein>
    <submittedName>
        <fullName evidence="8">NADH-ubiquinone oxidoreductase chain E</fullName>
        <ecNumber evidence="8">1.6.5.3</ecNumber>
    </submittedName>
</protein>
<keyword evidence="8" id="KW-0560">Oxidoreductase</keyword>
<feature type="compositionally biased region" description="Basic and acidic residues" evidence="7">
    <location>
        <begin position="242"/>
        <end position="255"/>
    </location>
</feature>
<dbReference type="InterPro" id="IPR002023">
    <property type="entry name" value="NuoE-like"/>
</dbReference>
<dbReference type="InterPro" id="IPR036249">
    <property type="entry name" value="Thioredoxin-like_sf"/>
</dbReference>
<dbReference type="Pfam" id="PF01257">
    <property type="entry name" value="2Fe-2S_thioredx"/>
    <property type="match status" value="1"/>
</dbReference>
<evidence type="ECO:0000256" key="6">
    <source>
        <dbReference type="ARBA" id="ARBA00034078"/>
    </source>
</evidence>
<dbReference type="NCBIfam" id="TIGR01958">
    <property type="entry name" value="nuoE_fam"/>
    <property type="match status" value="1"/>
</dbReference>
<dbReference type="Gene3D" id="3.40.30.10">
    <property type="entry name" value="Glutaredoxin"/>
    <property type="match status" value="1"/>
</dbReference>
<feature type="compositionally biased region" description="Basic and acidic residues" evidence="7">
    <location>
        <begin position="206"/>
        <end position="225"/>
    </location>
</feature>
<dbReference type="FunFam" id="1.10.10.1590:FF:000001">
    <property type="entry name" value="NADH-quinone oxidoreductase subunit E"/>
    <property type="match status" value="1"/>
</dbReference>
<organism evidence="8">
    <name type="scientific">uncultured Acidimicrobiales bacterium</name>
    <dbReference type="NCBI Taxonomy" id="310071"/>
    <lineage>
        <taxon>Bacteria</taxon>
        <taxon>Bacillati</taxon>
        <taxon>Actinomycetota</taxon>
        <taxon>Acidimicrobiia</taxon>
        <taxon>Acidimicrobiales</taxon>
        <taxon>environmental samples</taxon>
    </lineage>
</organism>
<keyword evidence="2" id="KW-0001">2Fe-2S</keyword>
<dbReference type="Gene3D" id="1.10.10.1590">
    <property type="entry name" value="NADH-quinone oxidoreductase subunit E"/>
    <property type="match status" value="1"/>
</dbReference>
<dbReference type="EC" id="1.6.5.3" evidence="8"/>
<comment type="similarity">
    <text evidence="1">Belongs to the complex I 24 kDa subunit family.</text>
</comment>
<sequence length="293" mass="31470">MSRLAPEFEKRAIDLMALYPQPRSALLPLLHVLQEQDGHLTEEGMEHVAELVGLMPAEVLSVASFYDMFHAEPLGRFLIGICTNIACMLDGAEELLHHAEQSLGVKHGATTPDGMFTLEEVECVAHCDKAPCAQVNYRYFGPLTNDAFDQLVDDLAADRLKDEVPFHGTLVRVRREGGLRVSPERIAEERRIVAGQIADRAAGEAAAKKATEEADAKKQADEEAGKAGQAKIDEAAATAEQSTREGSEQVRDEKAGQQPKAEALGDAEGQDAESGAKAATPAGSADVEGKKDT</sequence>
<dbReference type="CDD" id="cd03064">
    <property type="entry name" value="TRX_Fd_NuoE"/>
    <property type="match status" value="1"/>
</dbReference>
<keyword evidence="4" id="KW-0408">Iron</keyword>
<dbReference type="EMBL" id="CADCSZ010000174">
    <property type="protein sequence ID" value="CAA9262406.1"/>
    <property type="molecule type" value="Genomic_DNA"/>
</dbReference>
<dbReference type="GO" id="GO:0046872">
    <property type="term" value="F:metal ion binding"/>
    <property type="evidence" value="ECO:0007669"/>
    <property type="project" value="UniProtKB-KW"/>
</dbReference>
<evidence type="ECO:0000256" key="4">
    <source>
        <dbReference type="ARBA" id="ARBA00023004"/>
    </source>
</evidence>
<dbReference type="GO" id="GO:0003954">
    <property type="term" value="F:NADH dehydrogenase activity"/>
    <property type="evidence" value="ECO:0007669"/>
    <property type="project" value="TreeGrafter"/>
</dbReference>
<dbReference type="InterPro" id="IPR042128">
    <property type="entry name" value="NuoE_dom"/>
</dbReference>
<proteinExistence type="inferred from homology"/>
<dbReference type="AlphaFoldDB" id="A0A6J4IWQ3"/>
<dbReference type="SUPFAM" id="SSF52833">
    <property type="entry name" value="Thioredoxin-like"/>
    <property type="match status" value="1"/>
</dbReference>
<gene>
    <name evidence="8" type="ORF">AVDCRST_MAG76-2894</name>
</gene>
<evidence type="ECO:0000256" key="2">
    <source>
        <dbReference type="ARBA" id="ARBA00022714"/>
    </source>
</evidence>
<keyword evidence="3" id="KW-0479">Metal-binding</keyword>
<evidence type="ECO:0000256" key="5">
    <source>
        <dbReference type="ARBA" id="ARBA00023014"/>
    </source>
</evidence>
<dbReference type="PANTHER" id="PTHR10371:SF3">
    <property type="entry name" value="NADH DEHYDROGENASE [UBIQUINONE] FLAVOPROTEIN 2, MITOCHONDRIAL"/>
    <property type="match status" value="1"/>
</dbReference>